<evidence type="ECO:0000313" key="2">
    <source>
        <dbReference type="Proteomes" id="UP001595075"/>
    </source>
</evidence>
<proteinExistence type="predicted"/>
<reference evidence="1 2" key="1">
    <citation type="journal article" date="2024" name="Commun. Biol.">
        <title>Comparative genomic analysis of thermophilic fungi reveals convergent evolutionary adaptations and gene losses.</title>
        <authorList>
            <person name="Steindorff A.S."/>
            <person name="Aguilar-Pontes M.V."/>
            <person name="Robinson A.J."/>
            <person name="Andreopoulos B."/>
            <person name="LaButti K."/>
            <person name="Kuo A."/>
            <person name="Mondo S."/>
            <person name="Riley R."/>
            <person name="Otillar R."/>
            <person name="Haridas S."/>
            <person name="Lipzen A."/>
            <person name="Grimwood J."/>
            <person name="Schmutz J."/>
            <person name="Clum A."/>
            <person name="Reid I.D."/>
            <person name="Moisan M.C."/>
            <person name="Butler G."/>
            <person name="Nguyen T.T.M."/>
            <person name="Dewar K."/>
            <person name="Conant G."/>
            <person name="Drula E."/>
            <person name="Henrissat B."/>
            <person name="Hansel C."/>
            <person name="Singer S."/>
            <person name="Hutchinson M.I."/>
            <person name="de Vries R.P."/>
            <person name="Natvig D.O."/>
            <person name="Powell A.J."/>
            <person name="Tsang A."/>
            <person name="Grigoriev I.V."/>
        </authorList>
    </citation>
    <scope>NUCLEOTIDE SEQUENCE [LARGE SCALE GENOMIC DNA]</scope>
    <source>
        <strain evidence="1 2">CBS 494.80</strain>
    </source>
</reference>
<sequence>MHTSELDVLPISSSANVHARLTPSLRSPPPPSIPTIGAILEKFRICTIGSCVMPEADQTRREKDSSIA</sequence>
<accession>A0ABR4C568</accession>
<dbReference type="Proteomes" id="UP001595075">
    <property type="component" value="Unassembled WGS sequence"/>
</dbReference>
<keyword evidence="2" id="KW-1185">Reference proteome</keyword>
<evidence type="ECO:0000313" key="1">
    <source>
        <dbReference type="EMBL" id="KAL2065085.1"/>
    </source>
</evidence>
<comment type="caution">
    <text evidence="1">The sequence shown here is derived from an EMBL/GenBank/DDBJ whole genome shotgun (WGS) entry which is preliminary data.</text>
</comment>
<organism evidence="1 2">
    <name type="scientific">Oculimacula yallundae</name>
    <dbReference type="NCBI Taxonomy" id="86028"/>
    <lineage>
        <taxon>Eukaryota</taxon>
        <taxon>Fungi</taxon>
        <taxon>Dikarya</taxon>
        <taxon>Ascomycota</taxon>
        <taxon>Pezizomycotina</taxon>
        <taxon>Leotiomycetes</taxon>
        <taxon>Helotiales</taxon>
        <taxon>Ploettnerulaceae</taxon>
        <taxon>Oculimacula</taxon>
    </lineage>
</organism>
<gene>
    <name evidence="1" type="ORF">VTL71DRAFT_4225</name>
</gene>
<dbReference type="EMBL" id="JAZHXI010000013">
    <property type="protein sequence ID" value="KAL2065085.1"/>
    <property type="molecule type" value="Genomic_DNA"/>
</dbReference>
<protein>
    <submittedName>
        <fullName evidence="1">Uncharacterized protein</fullName>
    </submittedName>
</protein>
<name>A0ABR4C568_9HELO</name>